<comment type="caution">
    <text evidence="1">The sequence shown here is derived from an EMBL/GenBank/DDBJ whole genome shotgun (WGS) entry which is preliminary data.</text>
</comment>
<dbReference type="Proteomes" id="UP000805193">
    <property type="component" value="Unassembled WGS sequence"/>
</dbReference>
<name>A0AC60QIC6_IXOPE</name>
<evidence type="ECO:0000313" key="2">
    <source>
        <dbReference type="Proteomes" id="UP000805193"/>
    </source>
</evidence>
<protein>
    <submittedName>
        <fullName evidence="1">Uncharacterized protein</fullName>
    </submittedName>
</protein>
<sequence length="175" mass="18750">MSTVANERHPRRLVVTAASEGLGVSQLWMPSDDTGGLGNGGTGACLPSLSRSGARRWAPGELRRSVAGAFNEPRAEVATEGEEVRRWTQSRRHLYGPEYDAGAQMSALPWKRAPEDARARARPRAFSAGPAKRGPVAHAAELSEGRGHGRHDAPFGSEPEGCERRNSGSTGNRIE</sequence>
<proteinExistence type="predicted"/>
<organism evidence="1 2">
    <name type="scientific">Ixodes persulcatus</name>
    <name type="common">Taiga tick</name>
    <dbReference type="NCBI Taxonomy" id="34615"/>
    <lineage>
        <taxon>Eukaryota</taxon>
        <taxon>Metazoa</taxon>
        <taxon>Ecdysozoa</taxon>
        <taxon>Arthropoda</taxon>
        <taxon>Chelicerata</taxon>
        <taxon>Arachnida</taxon>
        <taxon>Acari</taxon>
        <taxon>Parasitiformes</taxon>
        <taxon>Ixodida</taxon>
        <taxon>Ixodoidea</taxon>
        <taxon>Ixodidae</taxon>
        <taxon>Ixodinae</taxon>
        <taxon>Ixodes</taxon>
    </lineage>
</organism>
<gene>
    <name evidence="1" type="ORF">HPB47_019704</name>
</gene>
<accession>A0AC60QIC6</accession>
<keyword evidence="2" id="KW-1185">Reference proteome</keyword>
<reference evidence="1 2" key="1">
    <citation type="journal article" date="2020" name="Cell">
        <title>Large-Scale Comparative Analyses of Tick Genomes Elucidate Their Genetic Diversity and Vector Capacities.</title>
        <authorList>
            <consortium name="Tick Genome and Microbiome Consortium (TIGMIC)"/>
            <person name="Jia N."/>
            <person name="Wang J."/>
            <person name="Shi W."/>
            <person name="Du L."/>
            <person name="Sun Y."/>
            <person name="Zhan W."/>
            <person name="Jiang J.F."/>
            <person name="Wang Q."/>
            <person name="Zhang B."/>
            <person name="Ji P."/>
            <person name="Bell-Sakyi L."/>
            <person name="Cui X.M."/>
            <person name="Yuan T.T."/>
            <person name="Jiang B.G."/>
            <person name="Yang W.F."/>
            <person name="Lam T.T."/>
            <person name="Chang Q.C."/>
            <person name="Ding S.J."/>
            <person name="Wang X.J."/>
            <person name="Zhu J.G."/>
            <person name="Ruan X.D."/>
            <person name="Zhao L."/>
            <person name="Wei J.T."/>
            <person name="Ye R.Z."/>
            <person name="Que T.C."/>
            <person name="Du C.H."/>
            <person name="Zhou Y.H."/>
            <person name="Cheng J.X."/>
            <person name="Dai P.F."/>
            <person name="Guo W.B."/>
            <person name="Han X.H."/>
            <person name="Huang E.J."/>
            <person name="Li L.F."/>
            <person name="Wei W."/>
            <person name="Gao Y.C."/>
            <person name="Liu J.Z."/>
            <person name="Shao H.Z."/>
            <person name="Wang X."/>
            <person name="Wang C.C."/>
            <person name="Yang T.C."/>
            <person name="Huo Q.B."/>
            <person name="Li W."/>
            <person name="Chen H.Y."/>
            <person name="Chen S.E."/>
            <person name="Zhou L.G."/>
            <person name="Ni X.B."/>
            <person name="Tian J.H."/>
            <person name="Sheng Y."/>
            <person name="Liu T."/>
            <person name="Pan Y.S."/>
            <person name="Xia L.Y."/>
            <person name="Li J."/>
            <person name="Zhao F."/>
            <person name="Cao W.C."/>
        </authorList>
    </citation>
    <scope>NUCLEOTIDE SEQUENCE [LARGE SCALE GENOMIC DNA]</scope>
    <source>
        <strain evidence="1">Iper-2018</strain>
    </source>
</reference>
<evidence type="ECO:0000313" key="1">
    <source>
        <dbReference type="EMBL" id="KAG0433667.1"/>
    </source>
</evidence>
<dbReference type="EMBL" id="JABSTQ010009039">
    <property type="protein sequence ID" value="KAG0433667.1"/>
    <property type="molecule type" value="Genomic_DNA"/>
</dbReference>